<gene>
    <name evidence="9" type="ORF">BFS30_04560</name>
</gene>
<dbReference type="EC" id="5.1.1.-" evidence="7"/>
<organism evidence="9 10">
    <name type="scientific">Pedobacter steynii</name>
    <dbReference type="NCBI Taxonomy" id="430522"/>
    <lineage>
        <taxon>Bacteria</taxon>
        <taxon>Pseudomonadati</taxon>
        <taxon>Bacteroidota</taxon>
        <taxon>Sphingobacteriia</taxon>
        <taxon>Sphingobacteriales</taxon>
        <taxon>Sphingobacteriaceae</taxon>
        <taxon>Pedobacter</taxon>
    </lineage>
</organism>
<evidence type="ECO:0000256" key="2">
    <source>
        <dbReference type="ARBA" id="ARBA00022723"/>
    </source>
</evidence>
<dbReference type="SFLD" id="SFLDG00180">
    <property type="entry name" value="muconate_cycloisomerase"/>
    <property type="match status" value="1"/>
</dbReference>
<dbReference type="KEGG" id="psty:BFS30_04560"/>
<dbReference type="InterPro" id="IPR029017">
    <property type="entry name" value="Enolase-like_N"/>
</dbReference>
<evidence type="ECO:0000259" key="8">
    <source>
        <dbReference type="SMART" id="SM00922"/>
    </source>
</evidence>
<name>A0A1D7QD49_9SPHI</name>
<evidence type="ECO:0000256" key="3">
    <source>
        <dbReference type="ARBA" id="ARBA00022842"/>
    </source>
</evidence>
<dbReference type="InterPro" id="IPR036849">
    <property type="entry name" value="Enolase-like_C_sf"/>
</dbReference>
<dbReference type="InterPro" id="IPR034593">
    <property type="entry name" value="DgoD-like"/>
</dbReference>
<dbReference type="Proteomes" id="UP000094313">
    <property type="component" value="Chromosome"/>
</dbReference>
<dbReference type="InterPro" id="IPR034603">
    <property type="entry name" value="Dipeptide_epimerase"/>
</dbReference>
<evidence type="ECO:0000256" key="4">
    <source>
        <dbReference type="ARBA" id="ARBA00023235"/>
    </source>
</evidence>
<feature type="binding site" evidence="6">
    <location>
        <position position="178"/>
    </location>
    <ligand>
        <name>Mg(2+)</name>
        <dbReference type="ChEBI" id="CHEBI:18420"/>
    </ligand>
</feature>
<keyword evidence="4 7" id="KW-0413">Isomerase</keyword>
<feature type="binding site" evidence="6">
    <location>
        <position position="205"/>
    </location>
    <ligand>
        <name>Mg(2+)</name>
        <dbReference type="ChEBI" id="CHEBI:18420"/>
    </ligand>
</feature>
<keyword evidence="3 6" id="KW-0460">Magnesium</keyword>
<dbReference type="Gene3D" id="3.30.390.10">
    <property type="entry name" value="Enolase-like, N-terminal domain"/>
    <property type="match status" value="1"/>
</dbReference>
<evidence type="ECO:0000313" key="9">
    <source>
        <dbReference type="EMBL" id="AOM76489.1"/>
    </source>
</evidence>
<accession>A0A1D7QD49</accession>
<feature type="binding site" evidence="6">
    <location>
        <position position="230"/>
    </location>
    <ligand>
        <name>Mg(2+)</name>
        <dbReference type="ChEBI" id="CHEBI:18420"/>
    </ligand>
</feature>
<sequence>MQATYTPYNLELKHPFAIAKFSRTSTPIMLLKLNYEGKYGYGEASMVPYMGESAETALSFLKKVDWKRFVFPFNFEEIIAYLDSIEKGQPAIKAAIDIALNDLNGKILQKPCYEIYGADPLKMPVTSYTIGIDSLDVIKEKVAGAKDFKVLKVKLGRDNDKELINTIRTVSNVPLYVDANQGWTDRKQAIDMIYWLHGQGVVLIEQPMDKTNLEGNAWLTGRSPIPILADEAVQRLSDMDALKGAYHGVNIKLMKSTGMYEGHQMIKKARSLGMKVLIGCMSETSCATQAGMALAPLCDWADLDGPWLTKNNPFDAPQIIAGKYHLKDVPGLGLEGINPALFPSS</sequence>
<dbReference type="CDD" id="cd03319">
    <property type="entry name" value="L-Ala-DL-Glu_epimerase"/>
    <property type="match status" value="1"/>
</dbReference>
<dbReference type="Gene3D" id="3.20.20.120">
    <property type="entry name" value="Enolase-like C-terminal domain"/>
    <property type="match status" value="1"/>
</dbReference>
<dbReference type="GO" id="GO:0000287">
    <property type="term" value="F:magnesium ion binding"/>
    <property type="evidence" value="ECO:0007669"/>
    <property type="project" value="UniProtKB-ARBA"/>
</dbReference>
<evidence type="ECO:0000256" key="7">
    <source>
        <dbReference type="RuleBase" id="RU366006"/>
    </source>
</evidence>
<evidence type="ECO:0000256" key="1">
    <source>
        <dbReference type="ARBA" id="ARBA00008031"/>
    </source>
</evidence>
<dbReference type="RefSeq" id="WP_069378185.1">
    <property type="nucleotide sequence ID" value="NZ_CP017141.1"/>
</dbReference>
<dbReference type="SUPFAM" id="SSF54826">
    <property type="entry name" value="Enolase N-terminal domain-like"/>
    <property type="match status" value="1"/>
</dbReference>
<dbReference type="Pfam" id="PF13378">
    <property type="entry name" value="MR_MLE_C"/>
    <property type="match status" value="1"/>
</dbReference>
<protein>
    <recommendedName>
        <fullName evidence="7">Dipeptide epimerase</fullName>
        <ecNumber evidence="7">5.1.1.-</ecNumber>
    </recommendedName>
</protein>
<feature type="active site" description="Proton acceptor; specific for (S)-substrate epimerization" evidence="5">
    <location>
        <position position="252"/>
    </location>
</feature>
<dbReference type="Pfam" id="PF02746">
    <property type="entry name" value="MR_MLE_N"/>
    <property type="match status" value="1"/>
</dbReference>
<dbReference type="SFLD" id="SFLDS00001">
    <property type="entry name" value="Enolase"/>
    <property type="match status" value="1"/>
</dbReference>
<keyword evidence="2 6" id="KW-0479">Metal-binding</keyword>
<dbReference type="InterPro" id="IPR013341">
    <property type="entry name" value="Mandelate_racemase_N_dom"/>
</dbReference>
<dbReference type="InterPro" id="IPR013342">
    <property type="entry name" value="Mandelate_racemase_C"/>
</dbReference>
<feature type="domain" description="Mandelate racemase/muconate lactonizing enzyme C-terminal" evidence="8">
    <location>
        <begin position="135"/>
        <end position="226"/>
    </location>
</feature>
<dbReference type="InterPro" id="IPR029065">
    <property type="entry name" value="Enolase_C-like"/>
</dbReference>
<dbReference type="OrthoDB" id="9775391at2"/>
<dbReference type="PANTHER" id="PTHR48080:SF3">
    <property type="entry name" value="ENOLASE SUPERFAMILY MEMBER DDB_G0284701"/>
    <property type="match status" value="1"/>
</dbReference>
<comment type="cofactor">
    <cofactor evidence="6 7">
        <name>Mg(2+)</name>
        <dbReference type="ChEBI" id="CHEBI:18420"/>
    </cofactor>
    <text evidence="6 7">Binds 1 Mg(2+) ion per subunit.</text>
</comment>
<proteinExistence type="inferred from homology"/>
<dbReference type="GO" id="GO:0016855">
    <property type="term" value="F:racemase and epimerase activity, acting on amino acids and derivatives"/>
    <property type="evidence" value="ECO:0007669"/>
    <property type="project" value="UniProtKB-UniRule"/>
</dbReference>
<evidence type="ECO:0000256" key="6">
    <source>
        <dbReference type="PIRSR" id="PIRSR634603-3"/>
    </source>
</evidence>
<dbReference type="SUPFAM" id="SSF51604">
    <property type="entry name" value="Enolase C-terminal domain-like"/>
    <property type="match status" value="1"/>
</dbReference>
<reference evidence="9 10" key="1">
    <citation type="submission" date="2016-08" db="EMBL/GenBank/DDBJ databases">
        <authorList>
            <person name="Seilhamer J.J."/>
        </authorList>
    </citation>
    <scope>NUCLEOTIDE SEQUENCE [LARGE SCALE GENOMIC DNA]</scope>
    <source>
        <strain evidence="9 10">DX4</strain>
    </source>
</reference>
<evidence type="ECO:0000313" key="10">
    <source>
        <dbReference type="Proteomes" id="UP000094313"/>
    </source>
</evidence>
<dbReference type="AlphaFoldDB" id="A0A1D7QD49"/>
<dbReference type="PANTHER" id="PTHR48080">
    <property type="entry name" value="D-GALACTONATE DEHYDRATASE-RELATED"/>
    <property type="match status" value="1"/>
</dbReference>
<keyword evidence="10" id="KW-1185">Reference proteome</keyword>
<comment type="similarity">
    <text evidence="1 7">Belongs to the mandelate racemase/muconate lactonizing enzyme family.</text>
</comment>
<dbReference type="EMBL" id="CP017141">
    <property type="protein sequence ID" value="AOM76489.1"/>
    <property type="molecule type" value="Genomic_DNA"/>
</dbReference>
<evidence type="ECO:0000256" key="5">
    <source>
        <dbReference type="PIRSR" id="PIRSR634603-1"/>
    </source>
</evidence>
<dbReference type="SMART" id="SM00922">
    <property type="entry name" value="MR_MLE"/>
    <property type="match status" value="1"/>
</dbReference>
<feature type="active site" description="Proton acceptor; specific for (R)-substrate epimerization" evidence="5">
    <location>
        <position position="154"/>
    </location>
</feature>